<dbReference type="Proteomes" id="UP000327108">
    <property type="component" value="Unassembled WGS sequence"/>
</dbReference>
<dbReference type="EMBL" id="VYXQ01000013">
    <property type="protein sequence ID" value="KAA9367343.1"/>
    <property type="molecule type" value="Genomic_DNA"/>
</dbReference>
<gene>
    <name evidence="1" type="ORF">F3W84_14635</name>
</gene>
<reference evidence="1 2" key="1">
    <citation type="submission" date="2019-09" db="EMBL/GenBank/DDBJ databases">
        <title>Biological control of the noxious weed angled onion (Allium triquetrum) thwarted by endophytic bacteria in Victoria, Australia.</title>
        <authorList>
            <person name="Tehranchian P."/>
            <person name="Adair R.J."/>
            <person name="Van T.H."/>
            <person name="Morrison P.D."/>
            <person name="Williams H."/>
            <person name="Lawrie A.C."/>
        </authorList>
    </citation>
    <scope>NUCLEOTIDE SEQUENCE [LARGE SCALE GENOMIC DNA]</scope>
    <source>
        <strain evidence="1 2">RPTAtOch1</strain>
    </source>
</reference>
<proteinExistence type="predicted"/>
<protein>
    <submittedName>
        <fullName evidence="1">Uncharacterized protein</fullName>
    </submittedName>
</protein>
<dbReference type="AlphaFoldDB" id="A0A5N1JU62"/>
<organism evidence="1 2">
    <name type="scientific">Ochrobactrum quorumnocens</name>
    <dbReference type="NCBI Taxonomy" id="271865"/>
    <lineage>
        <taxon>Bacteria</taxon>
        <taxon>Pseudomonadati</taxon>
        <taxon>Pseudomonadota</taxon>
        <taxon>Alphaproteobacteria</taxon>
        <taxon>Hyphomicrobiales</taxon>
        <taxon>Brucellaceae</taxon>
        <taxon>Brucella/Ochrobactrum group</taxon>
        <taxon>Ochrobactrum</taxon>
    </lineage>
</organism>
<evidence type="ECO:0000313" key="1">
    <source>
        <dbReference type="EMBL" id="KAA9367343.1"/>
    </source>
</evidence>
<evidence type="ECO:0000313" key="2">
    <source>
        <dbReference type="Proteomes" id="UP000327108"/>
    </source>
</evidence>
<keyword evidence="2" id="KW-1185">Reference proteome</keyword>
<sequence length="171" mass="18574">MFPLSLPALAAGADCSSKADAIINQAYPVKRDDNGYLRWGDYTIEDTTETWPVAGLRCAEGDHVHDPWIVAVPLTLDVGEEGATGDVELLLTDESHRVVSARLRLNKAFMLEAGESFLVAVAQHQDGTDASKRIFTLTKITRNDWTGGVAQKSTDYHLVGDKLVAFSSAVK</sequence>
<name>A0A5N1JU62_9HYPH</name>
<dbReference type="RefSeq" id="WP_151094264.1">
    <property type="nucleotide sequence ID" value="NZ_JBLZNM010000018.1"/>
</dbReference>
<accession>A0A5N1JU62</accession>
<comment type="caution">
    <text evidence="1">The sequence shown here is derived from an EMBL/GenBank/DDBJ whole genome shotgun (WGS) entry which is preliminary data.</text>
</comment>